<dbReference type="NCBIfam" id="NF004909">
    <property type="entry name" value="PRK06265.2-5"/>
    <property type="match status" value="1"/>
</dbReference>
<protein>
    <submittedName>
        <fullName evidence="8">Cobalt/nickel transport system permease protein</fullName>
    </submittedName>
</protein>
<evidence type="ECO:0000256" key="4">
    <source>
        <dbReference type="ARBA" id="ARBA00022692"/>
    </source>
</evidence>
<keyword evidence="3" id="KW-1003">Cell membrane</keyword>
<keyword evidence="5 7" id="KW-1133">Transmembrane helix</keyword>
<dbReference type="EMBL" id="FOTI01000028">
    <property type="protein sequence ID" value="SFL73748.1"/>
    <property type="molecule type" value="Genomic_DNA"/>
</dbReference>
<dbReference type="AlphaFoldDB" id="A0A1I4K4N7"/>
<dbReference type="Pfam" id="PF01891">
    <property type="entry name" value="CbiM"/>
    <property type="match status" value="1"/>
</dbReference>
<evidence type="ECO:0000256" key="3">
    <source>
        <dbReference type="ARBA" id="ARBA00022475"/>
    </source>
</evidence>
<keyword evidence="9" id="KW-1185">Reference proteome</keyword>
<dbReference type="STRING" id="29563.SAMN02983006_01902"/>
<evidence type="ECO:0000256" key="6">
    <source>
        <dbReference type="ARBA" id="ARBA00023136"/>
    </source>
</evidence>
<keyword evidence="4 7" id="KW-0812">Transmembrane</keyword>
<evidence type="ECO:0000256" key="7">
    <source>
        <dbReference type="SAM" id="Phobius"/>
    </source>
</evidence>
<accession>A0A1I4K4N7</accession>
<dbReference type="PANTHER" id="PTHR34229:SF1">
    <property type="entry name" value="METAL TRANSPORT PROTEIN HI_1621-RELATED"/>
    <property type="match status" value="1"/>
</dbReference>
<sequence length="204" mass="21450">MHISEGVLAAPVLITGAAVTAAGVAIGLKKMDEADIPKTALVAAVLFVASLIHVPLGPTSVHLILNGLAGILLGWEVFPAFLVALFLQSILFQFGGLTTLGVNTLNVGLPAVLVYYLFNFLQLRKNSFLETVLAFASGGLAVFLTALMVAASLMFTDQSFQEIAKITILAHLPVIIIEAVITAVIISFIKKVKPEVLAGGENNE</sequence>
<dbReference type="GO" id="GO:0005886">
    <property type="term" value="C:plasma membrane"/>
    <property type="evidence" value="ECO:0007669"/>
    <property type="project" value="UniProtKB-SubCell"/>
</dbReference>
<dbReference type="InterPro" id="IPR002751">
    <property type="entry name" value="CbiM/NikMN"/>
</dbReference>
<dbReference type="Proteomes" id="UP000199006">
    <property type="component" value="Unassembled WGS sequence"/>
</dbReference>
<dbReference type="NCBIfam" id="NF004904">
    <property type="entry name" value="PRK06265.1-4"/>
    <property type="match status" value="1"/>
</dbReference>
<feature type="transmembrane region" description="Helical" evidence="7">
    <location>
        <begin position="94"/>
        <end position="118"/>
    </location>
</feature>
<dbReference type="OrthoDB" id="9809846at2"/>
<dbReference type="Gene3D" id="1.10.1760.20">
    <property type="match status" value="1"/>
</dbReference>
<reference evidence="8 9" key="1">
    <citation type="submission" date="2016-10" db="EMBL/GenBank/DDBJ databases">
        <authorList>
            <person name="de Groot N.N."/>
        </authorList>
    </citation>
    <scope>NUCLEOTIDE SEQUENCE [LARGE SCALE GENOMIC DNA]</scope>
    <source>
        <strain evidence="8 9">ATCC 51327</strain>
    </source>
</reference>
<gene>
    <name evidence="8" type="ORF">SAMN02983006_01902</name>
</gene>
<feature type="transmembrane region" description="Helical" evidence="7">
    <location>
        <begin position="6"/>
        <end position="28"/>
    </location>
</feature>
<evidence type="ECO:0000313" key="9">
    <source>
        <dbReference type="Proteomes" id="UP000199006"/>
    </source>
</evidence>
<name>A0A1I4K4N7_9FIRM</name>
<evidence type="ECO:0000256" key="1">
    <source>
        <dbReference type="ARBA" id="ARBA00004651"/>
    </source>
</evidence>
<dbReference type="PANTHER" id="PTHR34229">
    <property type="entry name" value="METAL TRANSPORT PROTEIN HI_1621-RELATED"/>
    <property type="match status" value="1"/>
</dbReference>
<evidence type="ECO:0000256" key="2">
    <source>
        <dbReference type="ARBA" id="ARBA00022448"/>
    </source>
</evidence>
<proteinExistence type="predicted"/>
<feature type="transmembrane region" description="Helical" evidence="7">
    <location>
        <begin position="40"/>
        <end position="57"/>
    </location>
</feature>
<dbReference type="NCBIfam" id="NF004903">
    <property type="entry name" value="PRK06265.1-3"/>
    <property type="match status" value="1"/>
</dbReference>
<feature type="transmembrane region" description="Helical" evidence="7">
    <location>
        <begin position="133"/>
        <end position="156"/>
    </location>
</feature>
<comment type="subcellular location">
    <subcellularLocation>
        <location evidence="1">Cell membrane</location>
        <topology evidence="1">Multi-pass membrane protein</topology>
    </subcellularLocation>
</comment>
<keyword evidence="2" id="KW-0813">Transport</keyword>
<feature type="transmembrane region" description="Helical" evidence="7">
    <location>
        <begin position="63"/>
        <end position="87"/>
    </location>
</feature>
<dbReference type="NCBIfam" id="NF004905">
    <property type="entry name" value="PRK06265.1-5"/>
    <property type="match status" value="1"/>
</dbReference>
<organism evidence="8 9">
    <name type="scientific">Halanaerobium salsuginis</name>
    <dbReference type="NCBI Taxonomy" id="29563"/>
    <lineage>
        <taxon>Bacteria</taxon>
        <taxon>Bacillati</taxon>
        <taxon>Bacillota</taxon>
        <taxon>Clostridia</taxon>
        <taxon>Halanaerobiales</taxon>
        <taxon>Halanaerobiaceae</taxon>
        <taxon>Halanaerobium</taxon>
    </lineage>
</organism>
<evidence type="ECO:0000313" key="8">
    <source>
        <dbReference type="EMBL" id="SFL73748.1"/>
    </source>
</evidence>
<keyword evidence="6 7" id="KW-0472">Membrane</keyword>
<dbReference type="GO" id="GO:0000041">
    <property type="term" value="P:transition metal ion transport"/>
    <property type="evidence" value="ECO:0007669"/>
    <property type="project" value="InterPro"/>
</dbReference>
<evidence type="ECO:0000256" key="5">
    <source>
        <dbReference type="ARBA" id="ARBA00022989"/>
    </source>
</evidence>
<feature type="transmembrane region" description="Helical" evidence="7">
    <location>
        <begin position="168"/>
        <end position="189"/>
    </location>
</feature>
<dbReference type="RefSeq" id="WP_089861979.1">
    <property type="nucleotide sequence ID" value="NZ_FOTI01000028.1"/>
</dbReference>